<dbReference type="InterPro" id="IPR009030">
    <property type="entry name" value="Growth_fac_rcpt_cys_sf"/>
</dbReference>
<dbReference type="AlphaFoldDB" id="A0A8J9S4Z8"/>
<evidence type="ECO:0008006" key="4">
    <source>
        <dbReference type="Google" id="ProtNLM"/>
    </source>
</evidence>
<dbReference type="EMBL" id="OU594953">
    <property type="protein sequence ID" value="CAG9279826.1"/>
    <property type="molecule type" value="Genomic_DNA"/>
</dbReference>
<organism evidence="3">
    <name type="scientific">Phaeodactylum tricornutum</name>
    <name type="common">Diatom</name>
    <dbReference type="NCBI Taxonomy" id="2850"/>
    <lineage>
        <taxon>Eukaryota</taxon>
        <taxon>Sar</taxon>
        <taxon>Stramenopiles</taxon>
        <taxon>Ochrophyta</taxon>
        <taxon>Bacillariophyta</taxon>
        <taxon>Bacillariophyceae</taxon>
        <taxon>Bacillariophycidae</taxon>
        <taxon>Naviculales</taxon>
        <taxon>Phaeodactylaceae</taxon>
        <taxon>Phaeodactylum</taxon>
    </lineage>
</organism>
<name>A0A8J9S4Z8_PHATR</name>
<dbReference type="SUPFAM" id="SSF57184">
    <property type="entry name" value="Growth factor receptor domain"/>
    <property type="match status" value="1"/>
</dbReference>
<evidence type="ECO:0000256" key="2">
    <source>
        <dbReference type="SAM" id="SignalP"/>
    </source>
</evidence>
<evidence type="ECO:0000256" key="1">
    <source>
        <dbReference type="SAM" id="MobiDB-lite"/>
    </source>
</evidence>
<feature type="region of interest" description="Disordered" evidence="1">
    <location>
        <begin position="291"/>
        <end position="312"/>
    </location>
</feature>
<dbReference type="SMART" id="SM01411">
    <property type="entry name" value="Ephrin_rec_like"/>
    <property type="match status" value="1"/>
</dbReference>
<feature type="compositionally biased region" description="Polar residues" evidence="1">
    <location>
        <begin position="252"/>
        <end position="261"/>
    </location>
</feature>
<dbReference type="Proteomes" id="UP000836788">
    <property type="component" value="Chromosome 12"/>
</dbReference>
<dbReference type="PANTHER" id="PTHR46967">
    <property type="entry name" value="INSULIN-LIKE GROWTH FACTOR BINDING PROTEIN,N-TERMINAL"/>
    <property type="match status" value="1"/>
</dbReference>
<accession>A0A8J9S4Z8</accession>
<protein>
    <recommendedName>
        <fullName evidence="4">Tyrosine-protein kinase ephrin type A/B receptor-like domain-containing protein</fullName>
    </recommendedName>
</protein>
<reference evidence="3" key="1">
    <citation type="submission" date="2022-02" db="EMBL/GenBank/DDBJ databases">
        <authorList>
            <person name="Giguere J D."/>
        </authorList>
    </citation>
    <scope>NUCLEOTIDE SEQUENCE</scope>
    <source>
        <strain evidence="3">CCAP 1055/1</strain>
    </source>
</reference>
<gene>
    <name evidence="3" type="ORF">PTTT1_LOCUS11332</name>
</gene>
<proteinExistence type="predicted"/>
<feature type="region of interest" description="Disordered" evidence="1">
    <location>
        <begin position="324"/>
        <end position="349"/>
    </location>
</feature>
<feature type="signal peptide" evidence="2">
    <location>
        <begin position="1"/>
        <end position="25"/>
    </location>
</feature>
<keyword evidence="2" id="KW-0732">Signal</keyword>
<feature type="region of interest" description="Disordered" evidence="1">
    <location>
        <begin position="242"/>
        <end position="261"/>
    </location>
</feature>
<sequence length="349" mass="36339">MMKTVGFSTLLVAALCSTSGSMADAQENSTLVCGLATSPCPAGCWYGVILDAPEEPRSCLPVEKGHFSGAEDDARYACSAGTYSSSQVAEECTLCPAGAFSNGFGSTSCTSCPSGSYAILQGADTCAPCSTDRYDGEGARLAIGPNAEGGYTCLHPDWALSIFPRVFATIAPSSDIRSSAPSFPSELASFLSSERPSTAPAFVSKAETVNPSEIPSLSPVFVPESDMLEPEISEGFSNTVEATSDEVPLGSPTETSPTSGVTDRRRVFLPTLLTVLVVTGAVGMLTYHRSSHDGEYEDDEDLDDGDDDGANEVFSACSDMAQTDSLQDIDINTSGPSQSNSTVEFGSDE</sequence>
<feature type="compositionally biased region" description="Acidic residues" evidence="1">
    <location>
        <begin position="295"/>
        <end position="310"/>
    </location>
</feature>
<dbReference type="Gene3D" id="2.10.50.10">
    <property type="entry name" value="Tumor Necrosis Factor Receptor, subunit A, domain 2"/>
    <property type="match status" value="1"/>
</dbReference>
<dbReference type="PANTHER" id="PTHR46967:SF1">
    <property type="entry name" value="KERATIN-ASSOCIATED PROTEIN 16-1-LIKE"/>
    <property type="match status" value="1"/>
</dbReference>
<feature type="chain" id="PRO_5035447158" description="Tyrosine-protein kinase ephrin type A/B receptor-like domain-containing protein" evidence="2">
    <location>
        <begin position="26"/>
        <end position="349"/>
    </location>
</feature>
<evidence type="ECO:0000313" key="3">
    <source>
        <dbReference type="EMBL" id="CAG9279826.1"/>
    </source>
</evidence>